<proteinExistence type="inferred from homology"/>
<feature type="non-terminal residue" evidence="13">
    <location>
        <position position="1"/>
    </location>
</feature>
<evidence type="ECO:0000256" key="11">
    <source>
        <dbReference type="ARBA" id="ARBA00023136"/>
    </source>
</evidence>
<comment type="caution">
    <text evidence="13">The sequence shown here is derived from an EMBL/GenBank/DDBJ whole genome shotgun (WGS) entry which is preliminary data.</text>
</comment>
<evidence type="ECO:0000256" key="8">
    <source>
        <dbReference type="ARBA" id="ARBA00023002"/>
    </source>
</evidence>
<dbReference type="GO" id="GO:0016020">
    <property type="term" value="C:membrane"/>
    <property type="evidence" value="ECO:0007669"/>
    <property type="project" value="UniProtKB-SubCell"/>
</dbReference>
<evidence type="ECO:0000256" key="1">
    <source>
        <dbReference type="ARBA" id="ARBA00001971"/>
    </source>
</evidence>
<dbReference type="SUPFAM" id="SSF48264">
    <property type="entry name" value="Cytochrome P450"/>
    <property type="match status" value="1"/>
</dbReference>
<accession>A0A2P5B3W1</accession>
<evidence type="ECO:0000256" key="6">
    <source>
        <dbReference type="ARBA" id="ARBA00022723"/>
    </source>
</evidence>
<evidence type="ECO:0000256" key="4">
    <source>
        <dbReference type="ARBA" id="ARBA00022617"/>
    </source>
</evidence>
<evidence type="ECO:0000313" key="13">
    <source>
        <dbReference type="EMBL" id="PON43463.1"/>
    </source>
</evidence>
<dbReference type="InterPro" id="IPR001128">
    <property type="entry name" value="Cyt_P450"/>
</dbReference>
<sequence>AKEVMRTHDIICASRPKILFSQIMLYDCTDITFSPYGEYWRQLRTICMQELLSAARVQSFRPLKEKETFNFIDWIASNVGSTINLTERINMFMYGVISQASCSRKSKDNKDFISVITEAIEVSLGFELSDLFPSVGVLAKISRSRPTLERLRQRAARIFEDIFQEHKEKKSAERSGGIGTEEDLVDVLLKFHNNGDLEFSLTSDNLKAIIFDIFSAGIETSSSTVDWAMAEMIKNPRVMKKAQTRGQGRGTSRGRGRGWNSNNHNYHINNFERGKS</sequence>
<dbReference type="Proteomes" id="UP000237105">
    <property type="component" value="Unassembled WGS sequence"/>
</dbReference>
<feature type="non-terminal residue" evidence="13">
    <location>
        <position position="276"/>
    </location>
</feature>
<evidence type="ECO:0000256" key="5">
    <source>
        <dbReference type="ARBA" id="ARBA00022692"/>
    </source>
</evidence>
<comment type="subcellular location">
    <subcellularLocation>
        <location evidence="2">Membrane</location>
        <topology evidence="2">Single-pass membrane protein</topology>
    </subcellularLocation>
</comment>
<feature type="compositionally biased region" description="Low complexity" evidence="12">
    <location>
        <begin position="258"/>
        <end position="269"/>
    </location>
</feature>
<dbReference type="STRING" id="3476.A0A2P5B3W1"/>
<keyword evidence="5" id="KW-0812">Transmembrane</keyword>
<dbReference type="EMBL" id="JXTB01000371">
    <property type="protein sequence ID" value="PON43463.1"/>
    <property type="molecule type" value="Genomic_DNA"/>
</dbReference>
<evidence type="ECO:0000256" key="3">
    <source>
        <dbReference type="ARBA" id="ARBA00010617"/>
    </source>
</evidence>
<keyword evidence="10" id="KW-0503">Monooxygenase</keyword>
<evidence type="ECO:0000256" key="7">
    <source>
        <dbReference type="ARBA" id="ARBA00022989"/>
    </source>
</evidence>
<keyword evidence="8" id="KW-0560">Oxidoreductase</keyword>
<organism evidence="13 14">
    <name type="scientific">Parasponia andersonii</name>
    <name type="common">Sponia andersonii</name>
    <dbReference type="NCBI Taxonomy" id="3476"/>
    <lineage>
        <taxon>Eukaryota</taxon>
        <taxon>Viridiplantae</taxon>
        <taxon>Streptophyta</taxon>
        <taxon>Embryophyta</taxon>
        <taxon>Tracheophyta</taxon>
        <taxon>Spermatophyta</taxon>
        <taxon>Magnoliopsida</taxon>
        <taxon>eudicotyledons</taxon>
        <taxon>Gunneridae</taxon>
        <taxon>Pentapetalae</taxon>
        <taxon>rosids</taxon>
        <taxon>fabids</taxon>
        <taxon>Rosales</taxon>
        <taxon>Cannabaceae</taxon>
        <taxon>Parasponia</taxon>
    </lineage>
</organism>
<evidence type="ECO:0000256" key="9">
    <source>
        <dbReference type="ARBA" id="ARBA00023004"/>
    </source>
</evidence>
<dbReference type="GO" id="GO:0020037">
    <property type="term" value="F:heme binding"/>
    <property type="evidence" value="ECO:0007669"/>
    <property type="project" value="InterPro"/>
</dbReference>
<evidence type="ECO:0000256" key="10">
    <source>
        <dbReference type="ARBA" id="ARBA00023033"/>
    </source>
</evidence>
<keyword evidence="9" id="KW-0408">Iron</keyword>
<keyword evidence="11" id="KW-0472">Membrane</keyword>
<dbReference type="OrthoDB" id="1470350at2759"/>
<dbReference type="AlphaFoldDB" id="A0A2P5B3W1"/>
<dbReference type="InterPro" id="IPR052306">
    <property type="entry name" value="CYP450_71D"/>
</dbReference>
<dbReference type="Gene3D" id="1.10.630.10">
    <property type="entry name" value="Cytochrome P450"/>
    <property type="match status" value="1"/>
</dbReference>
<dbReference type="GO" id="GO:0016705">
    <property type="term" value="F:oxidoreductase activity, acting on paired donors, with incorporation or reduction of molecular oxygen"/>
    <property type="evidence" value="ECO:0007669"/>
    <property type="project" value="InterPro"/>
</dbReference>
<dbReference type="PANTHER" id="PTHR47953">
    <property type="entry name" value="OS08G0105600 PROTEIN"/>
    <property type="match status" value="1"/>
</dbReference>
<evidence type="ECO:0000256" key="2">
    <source>
        <dbReference type="ARBA" id="ARBA00004167"/>
    </source>
</evidence>
<dbReference type="Pfam" id="PF00067">
    <property type="entry name" value="p450"/>
    <property type="match status" value="1"/>
</dbReference>
<dbReference type="InterPro" id="IPR036396">
    <property type="entry name" value="Cyt_P450_sf"/>
</dbReference>
<dbReference type="InterPro" id="IPR002401">
    <property type="entry name" value="Cyt_P450_E_grp-I"/>
</dbReference>
<gene>
    <name evidence="13" type="ORF">PanWU01x14_274020</name>
</gene>
<reference evidence="14" key="1">
    <citation type="submission" date="2016-06" db="EMBL/GenBank/DDBJ databases">
        <title>Parallel loss of symbiosis genes in relatives of nitrogen-fixing non-legume Parasponia.</title>
        <authorList>
            <person name="Van Velzen R."/>
            <person name="Holmer R."/>
            <person name="Bu F."/>
            <person name="Rutten L."/>
            <person name="Van Zeijl A."/>
            <person name="Liu W."/>
            <person name="Santuari L."/>
            <person name="Cao Q."/>
            <person name="Sharma T."/>
            <person name="Shen D."/>
            <person name="Roswanjaya Y."/>
            <person name="Wardhani T."/>
            <person name="Kalhor M.S."/>
            <person name="Jansen J."/>
            <person name="Van den Hoogen J."/>
            <person name="Gungor B."/>
            <person name="Hartog M."/>
            <person name="Hontelez J."/>
            <person name="Verver J."/>
            <person name="Yang W.-C."/>
            <person name="Schijlen E."/>
            <person name="Repin R."/>
            <person name="Schilthuizen M."/>
            <person name="Schranz E."/>
            <person name="Heidstra R."/>
            <person name="Miyata K."/>
            <person name="Fedorova E."/>
            <person name="Kohlen W."/>
            <person name="Bisseling T."/>
            <person name="Smit S."/>
            <person name="Geurts R."/>
        </authorList>
    </citation>
    <scope>NUCLEOTIDE SEQUENCE [LARGE SCALE GENOMIC DNA]</scope>
    <source>
        <strain evidence="14">cv. WU1-14</strain>
    </source>
</reference>
<protein>
    <submittedName>
        <fullName evidence="13">Cytochrome P450, E-class, group I</fullName>
    </submittedName>
</protein>
<name>A0A2P5B3W1_PARAD</name>
<dbReference type="PRINTS" id="PR00463">
    <property type="entry name" value="EP450I"/>
</dbReference>
<comment type="cofactor">
    <cofactor evidence="1">
        <name>heme</name>
        <dbReference type="ChEBI" id="CHEBI:30413"/>
    </cofactor>
</comment>
<dbReference type="GO" id="GO:0005506">
    <property type="term" value="F:iron ion binding"/>
    <property type="evidence" value="ECO:0007669"/>
    <property type="project" value="InterPro"/>
</dbReference>
<keyword evidence="7" id="KW-1133">Transmembrane helix</keyword>
<feature type="region of interest" description="Disordered" evidence="12">
    <location>
        <begin position="239"/>
        <end position="276"/>
    </location>
</feature>
<keyword evidence="6" id="KW-0479">Metal-binding</keyword>
<dbReference type="PANTHER" id="PTHR47953:SF19">
    <property type="entry name" value="OS06G0641600 PROTEIN"/>
    <property type="match status" value="1"/>
</dbReference>
<comment type="similarity">
    <text evidence="3">Belongs to the cytochrome P450 family.</text>
</comment>
<evidence type="ECO:0000256" key="12">
    <source>
        <dbReference type="SAM" id="MobiDB-lite"/>
    </source>
</evidence>
<keyword evidence="4" id="KW-0349">Heme</keyword>
<evidence type="ECO:0000313" key="14">
    <source>
        <dbReference type="Proteomes" id="UP000237105"/>
    </source>
</evidence>
<keyword evidence="14" id="KW-1185">Reference proteome</keyword>
<dbReference type="GO" id="GO:0004497">
    <property type="term" value="F:monooxygenase activity"/>
    <property type="evidence" value="ECO:0007669"/>
    <property type="project" value="UniProtKB-KW"/>
</dbReference>